<dbReference type="Proteomes" id="UP000588647">
    <property type="component" value="Unassembled WGS sequence"/>
</dbReference>
<evidence type="ECO:0000313" key="1">
    <source>
        <dbReference type="EMBL" id="MBB4004976.1"/>
    </source>
</evidence>
<accession>A0A7W6HGW0</accession>
<dbReference type="EMBL" id="JACIEM010000005">
    <property type="protein sequence ID" value="MBB4004976.1"/>
    <property type="molecule type" value="Genomic_DNA"/>
</dbReference>
<dbReference type="RefSeq" id="WP_246368260.1">
    <property type="nucleotide sequence ID" value="NZ_JAAAMM010000005.1"/>
</dbReference>
<name>A0A7W6HGW0_9HYPH</name>
<dbReference type="AlphaFoldDB" id="A0A7W6HGW0"/>
<reference evidence="1 2" key="1">
    <citation type="submission" date="2020-08" db="EMBL/GenBank/DDBJ databases">
        <title>Genomic Encyclopedia of Type Strains, Phase IV (KMG-IV): sequencing the most valuable type-strain genomes for metagenomic binning, comparative biology and taxonomic classification.</title>
        <authorList>
            <person name="Goeker M."/>
        </authorList>
    </citation>
    <scope>NUCLEOTIDE SEQUENCE [LARGE SCALE GENOMIC DNA]</scope>
    <source>
        <strain evidence="1 2">DSM 103570</strain>
    </source>
</reference>
<sequence length="122" mass="12437">MIEDMMDELLTRITAETGLDAATAKRAVGNILGFLSAESDDPAVGTMIRETPGAEDAMTATGDGGYSGGGIMALGAGLMGMGLDMSQIQTVAQELVAFSKLHAGTDTVDRVIASVPGLAQFV</sequence>
<evidence type="ECO:0008006" key="3">
    <source>
        <dbReference type="Google" id="ProtNLM"/>
    </source>
</evidence>
<proteinExistence type="predicted"/>
<keyword evidence="2" id="KW-1185">Reference proteome</keyword>
<comment type="caution">
    <text evidence="1">The sequence shown here is derived from an EMBL/GenBank/DDBJ whole genome shotgun (WGS) entry which is preliminary data.</text>
</comment>
<organism evidence="1 2">
    <name type="scientific">Aurantimonas endophytica</name>
    <dbReference type="NCBI Taxonomy" id="1522175"/>
    <lineage>
        <taxon>Bacteria</taxon>
        <taxon>Pseudomonadati</taxon>
        <taxon>Pseudomonadota</taxon>
        <taxon>Alphaproteobacteria</taxon>
        <taxon>Hyphomicrobiales</taxon>
        <taxon>Aurantimonadaceae</taxon>
        <taxon>Aurantimonas</taxon>
    </lineage>
</organism>
<gene>
    <name evidence="1" type="ORF">GGR03_004071</name>
</gene>
<evidence type="ECO:0000313" key="2">
    <source>
        <dbReference type="Proteomes" id="UP000588647"/>
    </source>
</evidence>
<protein>
    <recommendedName>
        <fullName evidence="3">DUF2267 domain-containing protein</fullName>
    </recommendedName>
</protein>